<sequence length="106" mass="12193">MQKNIKRLLKDCFDHLGKVALYESNDKSHMVQVLKQQPNKLYEIGDGKFVGEMLFLEVSIFDILRPMVGDIFVIDGCKYKVYSPPLRDNSGIVWNIRCTVLGEKDV</sequence>
<accession>A0A3B0IWK5</accession>
<protein>
    <recommendedName>
        <fullName evidence="2">Phage related protein</fullName>
    </recommendedName>
</protein>
<evidence type="ECO:0000313" key="1">
    <source>
        <dbReference type="EMBL" id="SPP33460.1"/>
    </source>
</evidence>
<dbReference type="Pfam" id="PF05354">
    <property type="entry name" value="Phage_attach"/>
    <property type="match status" value="1"/>
</dbReference>
<organism evidence="1">
    <name type="scientific">Wolbachia endosymbiont of Aleurodicus dispersus</name>
    <dbReference type="NCBI Taxonomy" id="1288877"/>
    <lineage>
        <taxon>Bacteria</taxon>
        <taxon>Pseudomonadati</taxon>
        <taxon>Pseudomonadota</taxon>
        <taxon>Alphaproteobacteria</taxon>
        <taxon>Rickettsiales</taxon>
        <taxon>Anaplasmataceae</taxon>
        <taxon>Wolbachieae</taxon>
        <taxon>Wolbachia</taxon>
    </lineage>
</organism>
<evidence type="ECO:0008006" key="2">
    <source>
        <dbReference type="Google" id="ProtNLM"/>
    </source>
</evidence>
<gene>
    <name evidence="1" type="ORF">WBAD_1093</name>
</gene>
<dbReference type="InterPro" id="IPR008018">
    <property type="entry name" value="Phage_tail_attach_FII"/>
</dbReference>
<dbReference type="EMBL" id="OUNE01000189">
    <property type="protein sequence ID" value="SPP33460.1"/>
    <property type="molecule type" value="Genomic_DNA"/>
</dbReference>
<name>A0A3B0IWK5_9RICK</name>
<reference evidence="1" key="1">
    <citation type="submission" date="2018-04" db="EMBL/GenBank/DDBJ databases">
        <authorList>
            <person name="Go L.Y."/>
            <person name="Mitchell J.A."/>
        </authorList>
    </citation>
    <scope>NUCLEOTIDE SEQUENCE</scope>
    <source>
        <strain evidence="1">WBAD</strain>
    </source>
</reference>
<proteinExistence type="predicted"/>
<dbReference type="GO" id="GO:0019068">
    <property type="term" value="P:virion assembly"/>
    <property type="evidence" value="ECO:0007669"/>
    <property type="project" value="InterPro"/>
</dbReference>
<dbReference type="AlphaFoldDB" id="A0A3B0IWK5"/>